<dbReference type="Proteomes" id="UP001054821">
    <property type="component" value="Chromosome 6"/>
</dbReference>
<reference evidence="1 2" key="1">
    <citation type="journal article" date="2022" name="G3 (Bethesda)">
        <title>Whole-genome sequence and methylome profiling of the almond [Prunus dulcis (Mill.) D.A. Webb] cultivar 'Nonpareil'.</title>
        <authorList>
            <person name="D'Amico-Willman K.M."/>
            <person name="Ouma W.Z."/>
            <person name="Meulia T."/>
            <person name="Sideli G.M."/>
            <person name="Gradziel T.M."/>
            <person name="Fresnedo-Ramirez J."/>
        </authorList>
    </citation>
    <scope>NUCLEOTIDE SEQUENCE [LARGE SCALE GENOMIC DNA]</scope>
    <source>
        <strain evidence="1">Clone GOH B32 T37-40</strain>
    </source>
</reference>
<evidence type="ECO:0000313" key="2">
    <source>
        <dbReference type="Proteomes" id="UP001054821"/>
    </source>
</evidence>
<sequence>MPSKQWLWQGYLSRRQRNYSYDPSRSEVFLKINAYKSKGNNHIRSADLIEGSGIAQIMFPNGTILSIPDALYSSNSRRNLLSFKDIRLNGYHVETKKEENMEYLCITSSDTQKRILEKLCALSSGLYYTTIRTIEAHSVMDEESIHSNAFQL</sequence>
<proteinExistence type="predicted"/>
<organism evidence="1 2">
    <name type="scientific">Prunus dulcis</name>
    <name type="common">Almond</name>
    <name type="synonym">Amygdalus dulcis</name>
    <dbReference type="NCBI Taxonomy" id="3755"/>
    <lineage>
        <taxon>Eukaryota</taxon>
        <taxon>Viridiplantae</taxon>
        <taxon>Streptophyta</taxon>
        <taxon>Embryophyta</taxon>
        <taxon>Tracheophyta</taxon>
        <taxon>Spermatophyta</taxon>
        <taxon>Magnoliopsida</taxon>
        <taxon>eudicotyledons</taxon>
        <taxon>Gunneridae</taxon>
        <taxon>Pentapetalae</taxon>
        <taxon>rosids</taxon>
        <taxon>fabids</taxon>
        <taxon>Rosales</taxon>
        <taxon>Rosaceae</taxon>
        <taxon>Amygdaloideae</taxon>
        <taxon>Amygdaleae</taxon>
        <taxon>Prunus</taxon>
    </lineage>
</organism>
<accession>A0AAD4VBQ4</accession>
<name>A0AAD4VBQ4_PRUDU</name>
<dbReference type="EMBL" id="JAJFAZ020000006">
    <property type="protein sequence ID" value="KAI5321948.1"/>
    <property type="molecule type" value="Genomic_DNA"/>
</dbReference>
<dbReference type="AlphaFoldDB" id="A0AAD4VBQ4"/>
<evidence type="ECO:0000313" key="1">
    <source>
        <dbReference type="EMBL" id="KAI5321948.1"/>
    </source>
</evidence>
<gene>
    <name evidence="1" type="ORF">L3X38_031020</name>
</gene>
<keyword evidence="2" id="KW-1185">Reference proteome</keyword>
<protein>
    <submittedName>
        <fullName evidence="1">Uncharacterized protein</fullName>
    </submittedName>
</protein>
<comment type="caution">
    <text evidence="1">The sequence shown here is derived from an EMBL/GenBank/DDBJ whole genome shotgun (WGS) entry which is preliminary data.</text>
</comment>